<reference evidence="3" key="2">
    <citation type="submission" date="2016-02" db="EMBL/GenBank/DDBJ databases">
        <title>The draft genome sequence of the rumen methanogen Methanobrevibacter olleyae YLM1.</title>
        <authorList>
            <consortium name="New Zealand Agricultural Greenhouse Gas Research Centre/Pastoral Greenhouse Gas Research Consortium"/>
            <person name="Kelly W.J."/>
            <person name="Li D."/>
            <person name="Lambie S.C."/>
            <person name="Attwood G.T."/>
            <person name="Altermann E."/>
            <person name="Leahy S.C."/>
        </authorList>
    </citation>
    <scope>NUCLEOTIDE SEQUENCE [LARGE SCALE GENOMIC DNA]</scope>
    <source>
        <strain evidence="3">YLM1</strain>
    </source>
</reference>
<evidence type="ECO:0000313" key="3">
    <source>
        <dbReference type="Proteomes" id="UP000066376"/>
    </source>
</evidence>
<dbReference type="GO" id="GO:0009055">
    <property type="term" value="F:electron transfer activity"/>
    <property type="evidence" value="ECO:0007669"/>
    <property type="project" value="InterPro"/>
</dbReference>
<dbReference type="KEGG" id="mol:YLM1_0883"/>
<dbReference type="PROSITE" id="PS50902">
    <property type="entry name" value="FLAVODOXIN_LIKE"/>
    <property type="match status" value="1"/>
</dbReference>
<dbReference type="PANTHER" id="PTHR43717:SF1">
    <property type="entry name" value="ANAEROBIC NITRIC OXIDE REDUCTASE FLAVORUBREDOXIN"/>
    <property type="match status" value="1"/>
</dbReference>
<dbReference type="EMBL" id="CP014265">
    <property type="protein sequence ID" value="AMK15440.1"/>
    <property type="molecule type" value="Genomic_DNA"/>
</dbReference>
<dbReference type="GO" id="GO:0046872">
    <property type="term" value="F:metal ion binding"/>
    <property type="evidence" value="ECO:0007669"/>
    <property type="project" value="InterPro"/>
</dbReference>
<sequence length="417" mass="47167">MNIFNAGVIMKAESLKIAEGVYWVGALHWDTRSFHGFSIPGTTYNCYLVFGDEKVALIDNVYEGMSSQLNARIKDAFEKEGRDEVKIDVFIQNHSEMDHTLCLWETVEKFPEAEIYTNAKCSSFIKAQYHEFKNRELKTVKTGDTLDLGGKTLAFVQAPMLHWPDSMFTMYMEEGILFSNDAFGQHLCLSKRYVEDYDLSLVLNAAQKYYANLVVLGSVSLIRKFDELEDLGIIQKIKMIAPCHGQIWKNPEPIIKAYKEWASGVCKDKITLIYDTMHHSTQKMAHAIAEGIISEDVECVMYFMEEDGADDVVNDVLDSKGIAVGAPTMMNKPFPRIGTTMYWLDCLNFKTTTSFKKALVFSSKGWAGGAVKKLQSELENAGFDVIDSYETTFVPDEDVLEECFKRGKALAKSIKEE</sequence>
<dbReference type="InterPro" id="IPR045761">
    <property type="entry name" value="ODP_dom"/>
</dbReference>
<dbReference type="Pfam" id="PF19583">
    <property type="entry name" value="ODP"/>
    <property type="match status" value="1"/>
</dbReference>
<proteinExistence type="predicted"/>
<organism evidence="2 3">
    <name type="scientific">Methanobrevibacter olleyae</name>
    <dbReference type="NCBI Taxonomy" id="294671"/>
    <lineage>
        <taxon>Archaea</taxon>
        <taxon>Methanobacteriati</taxon>
        <taxon>Methanobacteriota</taxon>
        <taxon>Methanomada group</taxon>
        <taxon>Methanobacteria</taxon>
        <taxon>Methanobacteriales</taxon>
        <taxon>Methanobacteriaceae</taxon>
        <taxon>Methanobrevibacter</taxon>
    </lineage>
</organism>
<dbReference type="GO" id="GO:0016491">
    <property type="term" value="F:oxidoreductase activity"/>
    <property type="evidence" value="ECO:0007669"/>
    <property type="project" value="InterPro"/>
</dbReference>
<dbReference type="Pfam" id="PF00258">
    <property type="entry name" value="Flavodoxin_1"/>
    <property type="match status" value="1"/>
</dbReference>
<reference evidence="2 3" key="1">
    <citation type="journal article" date="2016" name="Genome Announc.">
        <title>Draft Genome Sequence of the Rumen Methanogen Methanobrevibacter olleyae YLM1.</title>
        <authorList>
            <person name="Kelly W.J."/>
            <person name="Li D."/>
            <person name="Lambie S.C."/>
            <person name="Cox F."/>
            <person name="Attwood G.T."/>
            <person name="Altermann E."/>
            <person name="Leahy S.C."/>
        </authorList>
    </citation>
    <scope>NUCLEOTIDE SEQUENCE [LARGE SCALE GENOMIC DNA]</scope>
    <source>
        <strain evidence="2 3">YLM1</strain>
    </source>
</reference>
<dbReference type="SUPFAM" id="SSF56281">
    <property type="entry name" value="Metallo-hydrolase/oxidoreductase"/>
    <property type="match status" value="1"/>
</dbReference>
<keyword evidence="3" id="KW-1185">Reference proteome</keyword>
<dbReference type="CDD" id="cd07709">
    <property type="entry name" value="flavodiiron_proteins_MBL-fold"/>
    <property type="match status" value="1"/>
</dbReference>
<evidence type="ECO:0000313" key="2">
    <source>
        <dbReference type="EMBL" id="AMK15440.1"/>
    </source>
</evidence>
<dbReference type="SMART" id="SM00849">
    <property type="entry name" value="Lactamase_B"/>
    <property type="match status" value="1"/>
</dbReference>
<dbReference type="AlphaFoldDB" id="A0A126QZ85"/>
<dbReference type="PIRSF" id="PIRSF005243">
    <property type="entry name" value="ROO"/>
    <property type="match status" value="1"/>
</dbReference>
<evidence type="ECO:0000259" key="1">
    <source>
        <dbReference type="PROSITE" id="PS50902"/>
    </source>
</evidence>
<gene>
    <name evidence="2" type="ORF">YLM1_0883</name>
</gene>
<dbReference type="InterPro" id="IPR016440">
    <property type="entry name" value="Rubredoxin-O_OxRdtase"/>
</dbReference>
<dbReference type="InterPro" id="IPR001279">
    <property type="entry name" value="Metallo-B-lactamas"/>
</dbReference>
<dbReference type="PANTHER" id="PTHR43717">
    <property type="entry name" value="ANAEROBIC NITRIC OXIDE REDUCTASE FLAVORUBREDOXIN"/>
    <property type="match status" value="1"/>
</dbReference>
<accession>A0A126QZ85</accession>
<dbReference type="SUPFAM" id="SSF52218">
    <property type="entry name" value="Flavoproteins"/>
    <property type="match status" value="1"/>
</dbReference>
<name>A0A126QZ85_METOL</name>
<dbReference type="InterPro" id="IPR008254">
    <property type="entry name" value="Flavodoxin/NO_synth"/>
</dbReference>
<dbReference type="Proteomes" id="UP000066376">
    <property type="component" value="Chromosome"/>
</dbReference>
<dbReference type="InterPro" id="IPR036866">
    <property type="entry name" value="RibonucZ/Hydroxyglut_hydro"/>
</dbReference>
<dbReference type="PATRIC" id="fig|294671.3.peg.925"/>
<dbReference type="Gene3D" id="3.40.50.360">
    <property type="match status" value="1"/>
</dbReference>
<dbReference type="STRING" id="294671.YLM1_0883"/>
<feature type="domain" description="Flavodoxin-like" evidence="1">
    <location>
        <begin position="270"/>
        <end position="411"/>
    </location>
</feature>
<dbReference type="InterPro" id="IPR029039">
    <property type="entry name" value="Flavoprotein-like_sf"/>
</dbReference>
<dbReference type="GO" id="GO:0010181">
    <property type="term" value="F:FMN binding"/>
    <property type="evidence" value="ECO:0007669"/>
    <property type="project" value="InterPro"/>
</dbReference>
<dbReference type="Gene3D" id="3.60.15.10">
    <property type="entry name" value="Ribonuclease Z/Hydroxyacylglutathione hydrolase-like"/>
    <property type="match status" value="1"/>
</dbReference>
<protein>
    <submittedName>
        <fullName evidence="2">Flavodoxin/metallo-beta-lactamase domain-containing protein</fullName>
    </submittedName>
</protein>